<sequence length="348" mass="38061">MKLFKLFITTLSLVLAGFAQAQFTIDFTDTSGFGTDSEVVQINNIRVDTEVPNPFGPLKIITVYYDVGFQFDKETLHLVPVVIDPPGLNCANFSVLVNHAVTGENLADINVTVDDVSATTNETGIASFSELSEGVKAVVVNHTNFISASRNVDLVCGDNPQLSVALTPILSSKEVRVILTWGEEPRDLDAHMTGPAPGQPEGDINEADRFHVYWEHKNAGEGVAVLDVDDRFSYGPETVTITPPTDSEQFRPGTYRFSVYHFLGTGTLADNAVVVLNIGNQPSRTFSPPKENQESLLGENDVWTVFEMEVIEDGSISIKEIGTYNQGNDPKTVRSAKSHTDSLDKFYP</sequence>
<feature type="chain" id="PRO_5020036099" description="Secreted protein" evidence="2">
    <location>
        <begin position="22"/>
        <end position="348"/>
    </location>
</feature>
<evidence type="ECO:0008006" key="5">
    <source>
        <dbReference type="Google" id="ProtNLM"/>
    </source>
</evidence>
<keyword evidence="4" id="KW-1185">Reference proteome</keyword>
<dbReference type="EMBL" id="JSZA02000017">
    <property type="protein sequence ID" value="TGO03458.1"/>
    <property type="molecule type" value="Genomic_DNA"/>
</dbReference>
<gene>
    <name evidence="3" type="ORF">PN36_05970</name>
</gene>
<feature type="compositionally biased region" description="Basic and acidic residues" evidence="1">
    <location>
        <begin position="338"/>
        <end position="348"/>
    </location>
</feature>
<protein>
    <recommendedName>
        <fullName evidence="5">Secreted protein</fullName>
    </recommendedName>
</protein>
<proteinExistence type="predicted"/>
<accession>A0A4E0QSB9</accession>
<dbReference type="SUPFAM" id="SSF49464">
    <property type="entry name" value="Carboxypeptidase regulatory domain-like"/>
    <property type="match status" value="1"/>
</dbReference>
<name>A0A4E0QSB9_9GAMM</name>
<feature type="region of interest" description="Disordered" evidence="1">
    <location>
        <begin position="325"/>
        <end position="348"/>
    </location>
</feature>
<evidence type="ECO:0000256" key="1">
    <source>
        <dbReference type="SAM" id="MobiDB-lite"/>
    </source>
</evidence>
<dbReference type="AlphaFoldDB" id="A0A4E0QSB9"/>
<reference evidence="3 4" key="1">
    <citation type="journal article" date="2016" name="Front. Microbiol.">
        <title>Single-Cell (Meta-)Genomics of a Dimorphic Candidatus Thiomargarita nelsonii Reveals Genomic Plasticity.</title>
        <authorList>
            <person name="Flood B.E."/>
            <person name="Fliss P."/>
            <person name="Jones D.S."/>
            <person name="Dick G.J."/>
            <person name="Jain S."/>
            <person name="Kaster A.K."/>
            <person name="Winkel M."/>
            <person name="Mussmann M."/>
            <person name="Bailey J."/>
        </authorList>
    </citation>
    <scope>NUCLEOTIDE SEQUENCE [LARGE SCALE GENOMIC DNA]</scope>
    <source>
        <strain evidence="3">Hydrate Ridge</strain>
    </source>
</reference>
<evidence type="ECO:0000313" key="3">
    <source>
        <dbReference type="EMBL" id="TGO03458.1"/>
    </source>
</evidence>
<keyword evidence="2" id="KW-0732">Signal</keyword>
<feature type="signal peptide" evidence="2">
    <location>
        <begin position="1"/>
        <end position="21"/>
    </location>
</feature>
<comment type="caution">
    <text evidence="3">The sequence shown here is derived from an EMBL/GenBank/DDBJ whole genome shotgun (WGS) entry which is preliminary data.</text>
</comment>
<dbReference type="Proteomes" id="UP000030428">
    <property type="component" value="Unassembled WGS sequence"/>
</dbReference>
<organism evidence="3 4">
    <name type="scientific">Candidatus Thiomargarita nelsonii</name>
    <dbReference type="NCBI Taxonomy" id="1003181"/>
    <lineage>
        <taxon>Bacteria</taxon>
        <taxon>Pseudomonadati</taxon>
        <taxon>Pseudomonadota</taxon>
        <taxon>Gammaproteobacteria</taxon>
        <taxon>Thiotrichales</taxon>
        <taxon>Thiotrichaceae</taxon>
        <taxon>Thiomargarita</taxon>
    </lineage>
</organism>
<evidence type="ECO:0000256" key="2">
    <source>
        <dbReference type="SAM" id="SignalP"/>
    </source>
</evidence>
<evidence type="ECO:0000313" key="4">
    <source>
        <dbReference type="Proteomes" id="UP000030428"/>
    </source>
</evidence>
<dbReference type="InterPro" id="IPR008969">
    <property type="entry name" value="CarboxyPept-like_regulatory"/>
</dbReference>